<reference evidence="2 3" key="2">
    <citation type="submission" date="2019-01" db="EMBL/GenBank/DDBJ databases">
        <title>The decoding of complex shrimp genome reveals the adaptation for benthos swimmer, frequently molting mechanism and breeding impact on genome.</title>
        <authorList>
            <person name="Sun Y."/>
            <person name="Gao Y."/>
            <person name="Yu Y."/>
        </authorList>
    </citation>
    <scope>NUCLEOTIDE SEQUENCE [LARGE SCALE GENOMIC DNA]</scope>
    <source>
        <tissue evidence="2">Muscle</tissue>
    </source>
</reference>
<organism evidence="2 3">
    <name type="scientific">Penaeus vannamei</name>
    <name type="common">Whiteleg shrimp</name>
    <name type="synonym">Litopenaeus vannamei</name>
    <dbReference type="NCBI Taxonomy" id="6689"/>
    <lineage>
        <taxon>Eukaryota</taxon>
        <taxon>Metazoa</taxon>
        <taxon>Ecdysozoa</taxon>
        <taxon>Arthropoda</taxon>
        <taxon>Crustacea</taxon>
        <taxon>Multicrustacea</taxon>
        <taxon>Malacostraca</taxon>
        <taxon>Eumalacostraca</taxon>
        <taxon>Eucarida</taxon>
        <taxon>Decapoda</taxon>
        <taxon>Dendrobranchiata</taxon>
        <taxon>Penaeoidea</taxon>
        <taxon>Penaeidae</taxon>
        <taxon>Penaeus</taxon>
    </lineage>
</organism>
<reference evidence="2 3" key="1">
    <citation type="submission" date="2018-04" db="EMBL/GenBank/DDBJ databases">
        <authorList>
            <person name="Zhang X."/>
            <person name="Yuan J."/>
            <person name="Li F."/>
            <person name="Xiang J."/>
        </authorList>
    </citation>
    <scope>NUCLEOTIDE SEQUENCE [LARGE SCALE GENOMIC DNA]</scope>
    <source>
        <tissue evidence="2">Muscle</tissue>
    </source>
</reference>
<dbReference type="GO" id="GO:0032589">
    <property type="term" value="C:neuron projection membrane"/>
    <property type="evidence" value="ECO:0007669"/>
    <property type="project" value="TreeGrafter"/>
</dbReference>
<evidence type="ECO:0000259" key="1">
    <source>
        <dbReference type="PROSITE" id="PS50835"/>
    </source>
</evidence>
<proteinExistence type="predicted"/>
<dbReference type="InterPro" id="IPR013783">
    <property type="entry name" value="Ig-like_fold"/>
</dbReference>
<dbReference type="PANTHER" id="PTHR23279">
    <property type="entry name" value="DEFECTIVE PROBOSCIS EXTENSION RESPONSE DPR -RELATED"/>
    <property type="match status" value="1"/>
</dbReference>
<evidence type="ECO:0000313" key="3">
    <source>
        <dbReference type="Proteomes" id="UP000283509"/>
    </source>
</evidence>
<dbReference type="Proteomes" id="UP000283509">
    <property type="component" value="Unassembled WGS sequence"/>
</dbReference>
<dbReference type="InterPro" id="IPR036179">
    <property type="entry name" value="Ig-like_dom_sf"/>
</dbReference>
<evidence type="ECO:0000313" key="2">
    <source>
        <dbReference type="EMBL" id="ROT76630.1"/>
    </source>
</evidence>
<dbReference type="EMBL" id="QCYY01001630">
    <property type="protein sequence ID" value="ROT76630.1"/>
    <property type="molecule type" value="Genomic_DNA"/>
</dbReference>
<accession>A0A423TJI6</accession>
<dbReference type="SUPFAM" id="SSF48726">
    <property type="entry name" value="Immunoglobulin"/>
    <property type="match status" value="1"/>
</dbReference>
<keyword evidence="3" id="KW-1185">Reference proteome</keyword>
<comment type="caution">
    <text evidence="2">The sequence shown here is derived from an EMBL/GenBank/DDBJ whole genome shotgun (WGS) entry which is preliminary data.</text>
</comment>
<gene>
    <name evidence="2" type="ORF">C7M84_004779</name>
</gene>
<dbReference type="PANTHER" id="PTHR23279:SF36">
    <property type="entry name" value="DEFECTIVE PROBOSCIS EXTENSION RESPONSE 9, ISOFORM A"/>
    <property type="match status" value="1"/>
</dbReference>
<dbReference type="InterPro" id="IPR037448">
    <property type="entry name" value="Zig-8"/>
</dbReference>
<dbReference type="OrthoDB" id="6377396at2759"/>
<dbReference type="AlphaFoldDB" id="A0A423TJI6"/>
<dbReference type="Gene3D" id="2.60.40.10">
    <property type="entry name" value="Immunoglobulins"/>
    <property type="match status" value="1"/>
</dbReference>
<name>A0A423TJI6_PENVA</name>
<dbReference type="InterPro" id="IPR007110">
    <property type="entry name" value="Ig-like_dom"/>
</dbReference>
<dbReference type="PROSITE" id="PS50835">
    <property type="entry name" value="IG_LIKE"/>
    <property type="match status" value="1"/>
</dbReference>
<dbReference type="GO" id="GO:0050808">
    <property type="term" value="P:synapse organization"/>
    <property type="evidence" value="ECO:0007669"/>
    <property type="project" value="TreeGrafter"/>
</dbReference>
<feature type="domain" description="Ig-like" evidence="1">
    <location>
        <begin position="24"/>
        <end position="144"/>
    </location>
</feature>
<feature type="non-terminal residue" evidence="2">
    <location>
        <position position="1"/>
    </location>
</feature>
<sequence length="257" mass="27920">LSFDSKKLESSSQLWWNPREVLSPSYEDTPQNVTALVGDSAFLPCTVSHLGDRSVTWMRQRDLHILTAGVYTYSADERFRVSPPSPGSIYASIKKLEGQSSTKESYTVTDRMFLEAHVPASASLLTCTSSYPSSGNGYDMLAVGLRGGGWGGLVGTGGDAGLRSPPPSLTPPSRLTPPLFPSSLFPYTSSLTSYLPFTPPLSLPPLLPSPPPPFLFPPKHGTFNPRREAPGLPRRLLEPLHHLISPLSKLQRYTSPS</sequence>
<protein>
    <recommendedName>
        <fullName evidence="1">Ig-like domain-containing protein</fullName>
    </recommendedName>
</protein>